<evidence type="ECO:0000313" key="2">
    <source>
        <dbReference type="Proteomes" id="UP001597186"/>
    </source>
</evidence>
<proteinExistence type="predicted"/>
<reference evidence="2" key="1">
    <citation type="journal article" date="2019" name="Int. J. Syst. Evol. Microbiol.">
        <title>The Global Catalogue of Microorganisms (GCM) 10K type strain sequencing project: providing services to taxonomists for standard genome sequencing and annotation.</title>
        <authorList>
            <consortium name="The Broad Institute Genomics Platform"/>
            <consortium name="The Broad Institute Genome Sequencing Center for Infectious Disease"/>
            <person name="Wu L."/>
            <person name="Ma J."/>
        </authorList>
    </citation>
    <scope>NUCLEOTIDE SEQUENCE [LARGE SCALE GENOMIC DNA]</scope>
    <source>
        <strain evidence="2">CGMCC 1.12477</strain>
    </source>
</reference>
<dbReference type="InterPro" id="IPR029063">
    <property type="entry name" value="SAM-dependent_MTases_sf"/>
</dbReference>
<evidence type="ECO:0000313" key="1">
    <source>
        <dbReference type="EMBL" id="MFD1508617.1"/>
    </source>
</evidence>
<sequence>MDGSTPAQWISRHDQDGWLGAIDRAILAAEAAELELSRHGGNDPSQQRKASGSYYTPSDVAGHFWDLFFRLHRIRDLRSLLAFVATSDLVEPSAGSGMFVFSFLRKAAQLGATPESLAGVRFHVVDINLAALRFFSERLREVEDAAGVRFDGIRLVQSDFLAWAKTGTTTNVVFAGNPPFVTNPRGSRWKNLYADFLEAMLTYEDLKGVSLILPLSICFSRDYSDLRVLIRSAGMGISASSYDNIPDCLFKAGKPDSTNTNRANSQRCTILNLGGPDPSVREASPLQRWPAAERASILSSTPVFRAFSDRDASGQIPRPASETLVDYMRGTAGARPLRTFLSNAGRVAFAVGGVARNYIGIRDHNVATPGSIPIKVASGDASALVLQVLSSKLFFDYWQTYGDGFHVTVNLIERFPVTSALEEDCMRNRDRTRKVWADRAAYAKEKLNSGRVVRSYDFRAAFEEA</sequence>
<dbReference type="SUPFAM" id="SSF53335">
    <property type="entry name" value="S-adenosyl-L-methionine-dependent methyltransferases"/>
    <property type="match status" value="1"/>
</dbReference>
<gene>
    <name evidence="1" type="ORF">ACFTOW_04280</name>
</gene>
<protein>
    <recommendedName>
        <fullName evidence="3">N-6 DNA Methylase</fullName>
    </recommendedName>
</protein>
<dbReference type="EMBL" id="JBHUDD010000035">
    <property type="protein sequence ID" value="MFD1508617.1"/>
    <property type="molecule type" value="Genomic_DNA"/>
</dbReference>
<name>A0ABW4EBY6_9RHOB</name>
<dbReference type="RefSeq" id="WP_379913424.1">
    <property type="nucleotide sequence ID" value="NZ_JBHUDD010000035.1"/>
</dbReference>
<organism evidence="1 2">
    <name type="scientific">Lacimonas salitolerans</name>
    <dbReference type="NCBI Taxonomy" id="1323750"/>
    <lineage>
        <taxon>Bacteria</taxon>
        <taxon>Pseudomonadati</taxon>
        <taxon>Pseudomonadota</taxon>
        <taxon>Alphaproteobacteria</taxon>
        <taxon>Rhodobacterales</taxon>
        <taxon>Paracoccaceae</taxon>
        <taxon>Lacimonas</taxon>
    </lineage>
</organism>
<evidence type="ECO:0008006" key="3">
    <source>
        <dbReference type="Google" id="ProtNLM"/>
    </source>
</evidence>
<dbReference type="PRINTS" id="PR00507">
    <property type="entry name" value="N12N6MTFRASE"/>
</dbReference>
<accession>A0ABW4EBY6</accession>
<comment type="caution">
    <text evidence="1">The sequence shown here is derived from an EMBL/GenBank/DDBJ whole genome shotgun (WGS) entry which is preliminary data.</text>
</comment>
<dbReference type="Proteomes" id="UP001597186">
    <property type="component" value="Unassembled WGS sequence"/>
</dbReference>
<dbReference type="Gene3D" id="3.40.50.150">
    <property type="entry name" value="Vaccinia Virus protein VP39"/>
    <property type="match status" value="1"/>
</dbReference>
<keyword evidence="2" id="KW-1185">Reference proteome</keyword>